<feature type="domain" description="Histidine kinase" evidence="8">
    <location>
        <begin position="187"/>
        <end position="402"/>
    </location>
</feature>
<dbReference type="STRING" id="1839801.Dform_01072"/>
<dbReference type="PRINTS" id="PR00344">
    <property type="entry name" value="BCTRLSENSOR"/>
</dbReference>
<dbReference type="OrthoDB" id="9777816at2"/>
<dbReference type="EC" id="2.7.13.3" evidence="2"/>
<evidence type="ECO:0000256" key="1">
    <source>
        <dbReference type="ARBA" id="ARBA00000085"/>
    </source>
</evidence>
<evidence type="ECO:0000256" key="2">
    <source>
        <dbReference type="ARBA" id="ARBA00012438"/>
    </source>
</evidence>
<dbReference type="FunFam" id="3.30.565.10:FF:000006">
    <property type="entry name" value="Sensor histidine kinase WalK"/>
    <property type="match status" value="1"/>
</dbReference>
<evidence type="ECO:0000259" key="9">
    <source>
        <dbReference type="PROSITE" id="PS50112"/>
    </source>
</evidence>
<accession>A0A1P8F7F8</accession>
<dbReference type="GO" id="GO:0000155">
    <property type="term" value="F:phosphorelay sensor kinase activity"/>
    <property type="evidence" value="ECO:0007669"/>
    <property type="project" value="InterPro"/>
</dbReference>
<dbReference type="EMBL" id="CP018258">
    <property type="protein sequence ID" value="APV44407.1"/>
    <property type="molecule type" value="Genomic_DNA"/>
</dbReference>
<keyword evidence="6" id="KW-0902">Two-component regulatory system</keyword>
<evidence type="ECO:0000256" key="7">
    <source>
        <dbReference type="SAM" id="MobiDB-lite"/>
    </source>
</evidence>
<proteinExistence type="predicted"/>
<evidence type="ECO:0000256" key="5">
    <source>
        <dbReference type="ARBA" id="ARBA00022777"/>
    </source>
</evidence>
<dbReference type="InterPro" id="IPR003594">
    <property type="entry name" value="HATPase_dom"/>
</dbReference>
<dbReference type="PANTHER" id="PTHR43047:SF72">
    <property type="entry name" value="OSMOSENSING HISTIDINE PROTEIN KINASE SLN1"/>
    <property type="match status" value="1"/>
</dbReference>
<dbReference type="Pfam" id="PF02518">
    <property type="entry name" value="HATPase_c"/>
    <property type="match status" value="1"/>
</dbReference>
<dbReference type="InterPro" id="IPR000014">
    <property type="entry name" value="PAS"/>
</dbReference>
<keyword evidence="4" id="KW-0808">Transferase</keyword>
<dbReference type="Pfam" id="PF00512">
    <property type="entry name" value="HisKA"/>
    <property type="match status" value="1"/>
</dbReference>
<dbReference type="Proteomes" id="UP000185934">
    <property type="component" value="Chromosome"/>
</dbReference>
<evidence type="ECO:0000313" key="10">
    <source>
        <dbReference type="EMBL" id="APV44407.1"/>
    </source>
</evidence>
<keyword evidence="11" id="KW-1185">Reference proteome</keyword>
<dbReference type="SUPFAM" id="SSF47384">
    <property type="entry name" value="Homodimeric domain of signal transducing histidine kinase"/>
    <property type="match status" value="1"/>
</dbReference>
<dbReference type="SMART" id="SM00387">
    <property type="entry name" value="HATPase_c"/>
    <property type="match status" value="1"/>
</dbReference>
<dbReference type="RefSeq" id="WP_083635365.1">
    <property type="nucleotide sequence ID" value="NZ_CP018258.1"/>
</dbReference>
<dbReference type="Gene3D" id="3.30.450.20">
    <property type="entry name" value="PAS domain"/>
    <property type="match status" value="1"/>
</dbReference>
<dbReference type="GO" id="GO:0005886">
    <property type="term" value="C:plasma membrane"/>
    <property type="evidence" value="ECO:0007669"/>
    <property type="project" value="TreeGrafter"/>
</dbReference>
<reference evidence="11" key="1">
    <citation type="submission" date="2016-11" db="EMBL/GenBank/DDBJ databases">
        <title>Dehalogenimonas formicexedens sp. nov., a chlorinated alkane respiring bacterium isolated from contaminated groundwater.</title>
        <authorList>
            <person name="Key T.A."/>
            <person name="Bowman K.S."/>
            <person name="Lee I."/>
            <person name="Chun J."/>
            <person name="Albuquerque L."/>
            <person name="da Costa M.S."/>
            <person name="Rainey F.A."/>
            <person name="Moe W.M."/>
        </authorList>
    </citation>
    <scope>NUCLEOTIDE SEQUENCE [LARGE SCALE GENOMIC DNA]</scope>
    <source>
        <strain evidence="11">NSZ-14</strain>
    </source>
</reference>
<dbReference type="Pfam" id="PF13426">
    <property type="entry name" value="PAS_9"/>
    <property type="match status" value="1"/>
</dbReference>
<dbReference type="InterPro" id="IPR035965">
    <property type="entry name" value="PAS-like_dom_sf"/>
</dbReference>
<feature type="domain" description="PAS" evidence="9">
    <location>
        <begin position="37"/>
        <end position="110"/>
    </location>
</feature>
<dbReference type="SUPFAM" id="SSF55785">
    <property type="entry name" value="PYP-like sensor domain (PAS domain)"/>
    <property type="match status" value="1"/>
</dbReference>
<dbReference type="PANTHER" id="PTHR43047">
    <property type="entry name" value="TWO-COMPONENT HISTIDINE PROTEIN KINASE"/>
    <property type="match status" value="1"/>
</dbReference>
<dbReference type="SUPFAM" id="SSF55874">
    <property type="entry name" value="ATPase domain of HSP90 chaperone/DNA topoisomerase II/histidine kinase"/>
    <property type="match status" value="1"/>
</dbReference>
<evidence type="ECO:0000256" key="6">
    <source>
        <dbReference type="ARBA" id="ARBA00023012"/>
    </source>
</evidence>
<comment type="catalytic activity">
    <reaction evidence="1">
        <text>ATP + protein L-histidine = ADP + protein N-phospho-L-histidine.</text>
        <dbReference type="EC" id="2.7.13.3"/>
    </reaction>
</comment>
<dbReference type="InterPro" id="IPR036890">
    <property type="entry name" value="HATPase_C_sf"/>
</dbReference>
<organism evidence="10 11">
    <name type="scientific">Dehalogenimonas formicexedens</name>
    <dbReference type="NCBI Taxonomy" id="1839801"/>
    <lineage>
        <taxon>Bacteria</taxon>
        <taxon>Bacillati</taxon>
        <taxon>Chloroflexota</taxon>
        <taxon>Dehalococcoidia</taxon>
        <taxon>Dehalococcoidales</taxon>
        <taxon>Dehalococcoidaceae</taxon>
        <taxon>Dehalogenimonas</taxon>
    </lineage>
</organism>
<feature type="region of interest" description="Disordered" evidence="7">
    <location>
        <begin position="1"/>
        <end position="33"/>
    </location>
</feature>
<gene>
    <name evidence="10" type="ORF">Dform_01072</name>
</gene>
<evidence type="ECO:0000256" key="3">
    <source>
        <dbReference type="ARBA" id="ARBA00022553"/>
    </source>
</evidence>
<dbReference type="InterPro" id="IPR005467">
    <property type="entry name" value="His_kinase_dom"/>
</dbReference>
<dbReference type="CDD" id="cd16922">
    <property type="entry name" value="HATPase_EvgS-ArcB-TorS-like"/>
    <property type="match status" value="1"/>
</dbReference>
<name>A0A1P8F7F8_9CHLR</name>
<dbReference type="PROSITE" id="PS50109">
    <property type="entry name" value="HIS_KIN"/>
    <property type="match status" value="1"/>
</dbReference>
<protein>
    <recommendedName>
        <fullName evidence="2">histidine kinase</fullName>
        <ecNumber evidence="2">2.7.13.3</ecNumber>
    </recommendedName>
</protein>
<keyword evidence="3" id="KW-0597">Phosphoprotein</keyword>
<dbReference type="GO" id="GO:0009927">
    <property type="term" value="F:histidine phosphotransfer kinase activity"/>
    <property type="evidence" value="ECO:0007669"/>
    <property type="project" value="TreeGrafter"/>
</dbReference>
<evidence type="ECO:0000259" key="8">
    <source>
        <dbReference type="PROSITE" id="PS50109"/>
    </source>
</evidence>
<evidence type="ECO:0000256" key="4">
    <source>
        <dbReference type="ARBA" id="ARBA00022679"/>
    </source>
</evidence>
<feature type="compositionally biased region" description="Polar residues" evidence="7">
    <location>
        <begin position="8"/>
        <end position="23"/>
    </location>
</feature>
<keyword evidence="5" id="KW-0418">Kinase</keyword>
<dbReference type="Gene3D" id="1.10.287.130">
    <property type="match status" value="1"/>
</dbReference>
<dbReference type="KEGG" id="dfo:Dform_01072"/>
<dbReference type="PROSITE" id="PS50112">
    <property type="entry name" value="PAS"/>
    <property type="match status" value="1"/>
</dbReference>
<dbReference type="InterPro" id="IPR004358">
    <property type="entry name" value="Sig_transdc_His_kin-like_C"/>
</dbReference>
<dbReference type="InterPro" id="IPR036097">
    <property type="entry name" value="HisK_dim/P_sf"/>
</dbReference>
<dbReference type="NCBIfam" id="TIGR00229">
    <property type="entry name" value="sensory_box"/>
    <property type="match status" value="1"/>
</dbReference>
<dbReference type="AlphaFoldDB" id="A0A1P8F7F8"/>
<dbReference type="Gene3D" id="3.30.565.10">
    <property type="entry name" value="Histidine kinase-like ATPase, C-terminal domain"/>
    <property type="match status" value="1"/>
</dbReference>
<dbReference type="InterPro" id="IPR003661">
    <property type="entry name" value="HisK_dim/P_dom"/>
</dbReference>
<dbReference type="SMART" id="SM00388">
    <property type="entry name" value="HisKA"/>
    <property type="match status" value="1"/>
</dbReference>
<evidence type="ECO:0000313" key="11">
    <source>
        <dbReference type="Proteomes" id="UP000185934"/>
    </source>
</evidence>
<dbReference type="CDD" id="cd00082">
    <property type="entry name" value="HisKA"/>
    <property type="match status" value="1"/>
</dbReference>
<sequence>MLDKSNGLDHSSQGQAASSTQKAASCDPGEHEELQQSESKFRMLFHNAGDAIFLWELKPGVSPVLIEANETAARRLGYLIGDMPGMPLTVISPMSLNEMSDILGKLATEEYSTFESAYRTCDGTYVPIEISAHIFKLGEKTVMLSIARDISARKAESKSLTEAYNREKKLRQDLETEIGKRVDFTRALVHELKTPLTPLIASGEALLEISQGETELRLAGNIYRGAMNLERRINDLLDFARGEMGVLKVRTQPLNISPLLLDLATEVSPQFDRKQQSLELEIDDDIPLVTADEDRLRQVLLNLLNNAAKFTQRGGQITIGATVSGKMLQLSIADTGRGMSPEEQAHIFKPYYRVEDELDQNDGMGIGLTLCKMLVTLQGGDIWFESEKGRGSTFYFTLPLAMKVERDG</sequence>